<dbReference type="EMBL" id="JMSZ01000037">
    <property type="protein sequence ID" value="KDE38756.1"/>
    <property type="molecule type" value="Genomic_DNA"/>
</dbReference>
<keyword evidence="3" id="KW-1185">Reference proteome</keyword>
<accession>A0A063Y1V7</accession>
<evidence type="ECO:0000313" key="3">
    <source>
        <dbReference type="Proteomes" id="UP000027318"/>
    </source>
</evidence>
<keyword evidence="1" id="KW-0812">Transmembrane</keyword>
<evidence type="ECO:0000256" key="1">
    <source>
        <dbReference type="SAM" id="Phobius"/>
    </source>
</evidence>
<feature type="transmembrane region" description="Helical" evidence="1">
    <location>
        <begin position="297"/>
        <end position="317"/>
    </location>
</feature>
<dbReference type="RefSeq" id="WP_036549328.1">
    <property type="nucleotide sequence ID" value="NZ_JMSZ01000037.1"/>
</dbReference>
<reference evidence="2 3" key="1">
    <citation type="journal article" date="2005" name="Int. J. Syst. Evol. Microbiol.">
        <title>Nitrincola lacisaponensis gen. nov., sp. nov., a novel alkaliphilic bacterium isolated from an alkaline, saline lake.</title>
        <authorList>
            <person name="Dimitriu P.A."/>
            <person name="Shukla S.K."/>
            <person name="Conradt J."/>
            <person name="Marquez M.C."/>
            <person name="Ventosa A."/>
            <person name="Maglia A."/>
            <person name="Peyton B.M."/>
            <person name="Pinkart H.C."/>
            <person name="Mormile M.R."/>
        </authorList>
    </citation>
    <scope>NUCLEOTIDE SEQUENCE [LARGE SCALE GENOMIC DNA]</scope>
    <source>
        <strain evidence="2 3">4CA</strain>
    </source>
</reference>
<dbReference type="Proteomes" id="UP000027318">
    <property type="component" value="Unassembled WGS sequence"/>
</dbReference>
<feature type="transmembrane region" description="Helical" evidence="1">
    <location>
        <begin position="269"/>
        <end position="291"/>
    </location>
</feature>
<dbReference type="AlphaFoldDB" id="A0A063Y1V7"/>
<organism evidence="2 3">
    <name type="scientific">Nitrincola lacisaponensis</name>
    <dbReference type="NCBI Taxonomy" id="267850"/>
    <lineage>
        <taxon>Bacteria</taxon>
        <taxon>Pseudomonadati</taxon>
        <taxon>Pseudomonadota</taxon>
        <taxon>Gammaproteobacteria</taxon>
        <taxon>Oceanospirillales</taxon>
        <taxon>Oceanospirillaceae</taxon>
        <taxon>Nitrincola</taxon>
    </lineage>
</organism>
<evidence type="ECO:0000313" key="2">
    <source>
        <dbReference type="EMBL" id="KDE38756.1"/>
    </source>
</evidence>
<dbReference type="STRING" id="267850.ADINL_2770"/>
<name>A0A063Y1V7_9GAMM</name>
<dbReference type="OrthoDB" id="5703212at2"/>
<sequence length="337" mass="35785">MTAIYFSTHACHASDLIDGTEAQLEDFKRLNKLGTTGRLSKGQVYTLDFNNPYAPSIVSVLNHLSSQERDWLIKATVQEGEALHQEAAFWEAYLSEEQLSAALSLVGATGPAFQIKSQQLSGFHQALVRYENALLAIQSPAAPGMPGAGARAAEAQRNAIRAYDILITEYRTAMQQLAPAALRARNRGSAINNSQRGITLALRSRGGKIDPRLLVADLFQAHTLKRFTQFMAKGATPLALAADATIRAGKVKSVSQADGDWHRESFRQIGGFAVGAIAGSMVGATTFKLATAAFAGPIGWALLGCIVVVAAGAGYAASVEGGRGGEFLGSLLYDAHH</sequence>
<keyword evidence="1" id="KW-1133">Transmembrane helix</keyword>
<proteinExistence type="predicted"/>
<keyword evidence="1" id="KW-0472">Membrane</keyword>
<gene>
    <name evidence="2" type="ORF">ADINL_2770</name>
</gene>
<protein>
    <submittedName>
        <fullName evidence="2">Uncharacterized protein</fullName>
    </submittedName>
</protein>
<comment type="caution">
    <text evidence="2">The sequence shown here is derived from an EMBL/GenBank/DDBJ whole genome shotgun (WGS) entry which is preliminary data.</text>
</comment>